<feature type="domain" description="Methyltransferase FkbM" evidence="1">
    <location>
        <begin position="168"/>
        <end position="328"/>
    </location>
</feature>
<evidence type="ECO:0000313" key="2">
    <source>
        <dbReference type="EMBL" id="GLB31104.1"/>
    </source>
</evidence>
<dbReference type="InterPro" id="IPR006342">
    <property type="entry name" value="FkbM_mtfrase"/>
</dbReference>
<dbReference type="InterPro" id="IPR029063">
    <property type="entry name" value="SAM-dependent_MTases_sf"/>
</dbReference>
<accession>A0A3E2NIH1</accession>
<evidence type="ECO:0000313" key="5">
    <source>
        <dbReference type="Proteomes" id="UP001419084"/>
    </source>
</evidence>
<dbReference type="OrthoDB" id="5329963at2"/>
<dbReference type="PANTHER" id="PTHR34203:SF15">
    <property type="entry name" value="SLL1173 PROTEIN"/>
    <property type="match status" value="1"/>
</dbReference>
<dbReference type="GO" id="GO:0008168">
    <property type="term" value="F:methyltransferase activity"/>
    <property type="evidence" value="ECO:0007669"/>
    <property type="project" value="UniProtKB-KW"/>
</dbReference>
<dbReference type="GO" id="GO:0032259">
    <property type="term" value="P:methylation"/>
    <property type="evidence" value="ECO:0007669"/>
    <property type="project" value="UniProtKB-KW"/>
</dbReference>
<dbReference type="EMBL" id="QOHO01000005">
    <property type="protein sequence ID" value="RFZ80797.1"/>
    <property type="molecule type" value="Genomic_DNA"/>
</dbReference>
<dbReference type="EMBL" id="BRPJ01000059">
    <property type="protein sequence ID" value="GLB31104.1"/>
    <property type="molecule type" value="Genomic_DNA"/>
</dbReference>
<evidence type="ECO:0000313" key="3">
    <source>
        <dbReference type="EMBL" id="RFZ80797.1"/>
    </source>
</evidence>
<dbReference type="Proteomes" id="UP001419084">
    <property type="component" value="Unassembled WGS sequence"/>
</dbReference>
<sequence>MSKQSASSKIKDNALLNKGYPVPDETISIQVDKYFGRLMDFIEERNLDDIKAGIKQNLLYCQKKDGPVYHAIINYYNRYSSLWGAYDPDKGIYDLVDNRADALVNHKKDFEWLYGQLSDYRSRKILLNILSYWLKTDKTLIGDICDKCFSQYFDFDLIHCDHNEVFVDIGAYIGDTLIQYTNMFGKKCYKQIYCYEIVPANVQTIYKNVETFKLENVVVREKGVSDKCGFMYLEEDGISSVRQLAKDGSIRTPTVTIDDDIEGEVTFIKMDIEGGEERALSGCRNKIARYHPKLALSAYHNHKDLWKLARIINEIDPSYRFYLRYYGYALVPTEFILYAL</sequence>
<reference evidence="3 4" key="1">
    <citation type="submission" date="2018-07" db="EMBL/GenBank/DDBJ databases">
        <title>New species, Clostridium PI-S10-A1B.</title>
        <authorList>
            <person name="Krishna G."/>
            <person name="Summeta K."/>
            <person name="Shikha S."/>
            <person name="Prabhu P.B."/>
            <person name="Suresh K."/>
        </authorList>
    </citation>
    <scope>NUCLEOTIDE SEQUENCE [LARGE SCALE GENOMIC DNA]</scope>
    <source>
        <strain evidence="3 4">PI-S10-A1B</strain>
    </source>
</reference>
<comment type="caution">
    <text evidence="3">The sequence shown here is derived from an EMBL/GenBank/DDBJ whole genome shotgun (WGS) entry which is preliminary data.</text>
</comment>
<dbReference type="SUPFAM" id="SSF53335">
    <property type="entry name" value="S-adenosyl-L-methionine-dependent methyltransferases"/>
    <property type="match status" value="1"/>
</dbReference>
<keyword evidence="5" id="KW-1185">Reference proteome</keyword>
<dbReference type="NCBIfam" id="TIGR01444">
    <property type="entry name" value="fkbM_fam"/>
    <property type="match status" value="1"/>
</dbReference>
<keyword evidence="3" id="KW-0808">Transferase</keyword>
<reference evidence="2 5" key="2">
    <citation type="journal article" date="2024" name="Int. J. Syst. Evol. Microbiol.">
        <title>Lacrimispora brassicae sp. nov. isolated from fermented cabbage, and proposal of Clostridium indicum Gundawar et al. 2019 and Clostridium methoxybenzovorans Mechichi et al. 1999 as heterotypic synonyms of Lacrimispora amygdalina (Parshina et al. 2003) Haas and Blanchard 2020 and Lacrimispora indolis (McClung and McCoy 1957) Haas and Blanchard 2020, respectively.</title>
        <authorList>
            <person name="Kobayashi H."/>
            <person name="Tanizawa Y."/>
            <person name="Sakamoto M."/>
            <person name="Ohkuma M."/>
            <person name="Tohno M."/>
        </authorList>
    </citation>
    <scope>NUCLEOTIDE SEQUENCE [LARGE SCALE GENOMIC DNA]</scope>
    <source>
        <strain evidence="2 5">DSM 12857</strain>
    </source>
</reference>
<protein>
    <submittedName>
        <fullName evidence="3">FkbM family methyltransferase</fullName>
    </submittedName>
</protein>
<dbReference type="Pfam" id="PF05050">
    <property type="entry name" value="Methyltransf_21"/>
    <property type="match status" value="1"/>
</dbReference>
<dbReference type="RefSeq" id="WP_117415269.1">
    <property type="nucleotide sequence ID" value="NZ_BRPJ01000059.1"/>
</dbReference>
<organism evidence="3 4">
    <name type="scientific">Lacrimispora amygdalina</name>
    <dbReference type="NCBI Taxonomy" id="253257"/>
    <lineage>
        <taxon>Bacteria</taxon>
        <taxon>Bacillati</taxon>
        <taxon>Bacillota</taxon>
        <taxon>Clostridia</taxon>
        <taxon>Lachnospirales</taxon>
        <taxon>Lachnospiraceae</taxon>
        <taxon>Lacrimispora</taxon>
    </lineage>
</organism>
<name>A0A3E2NIH1_9FIRM</name>
<gene>
    <name evidence="3" type="ORF">DS742_01505</name>
    <name evidence="2" type="ORF">LAD12857_30270</name>
</gene>
<dbReference type="InterPro" id="IPR052514">
    <property type="entry name" value="SAM-dependent_MTase"/>
</dbReference>
<proteinExistence type="predicted"/>
<dbReference type="Gene3D" id="3.40.50.150">
    <property type="entry name" value="Vaccinia Virus protein VP39"/>
    <property type="match status" value="1"/>
</dbReference>
<evidence type="ECO:0000259" key="1">
    <source>
        <dbReference type="Pfam" id="PF05050"/>
    </source>
</evidence>
<keyword evidence="3" id="KW-0489">Methyltransferase</keyword>
<dbReference type="AlphaFoldDB" id="A0A3E2NIH1"/>
<dbReference type="Proteomes" id="UP000260680">
    <property type="component" value="Unassembled WGS sequence"/>
</dbReference>
<evidence type="ECO:0000313" key="4">
    <source>
        <dbReference type="Proteomes" id="UP000260680"/>
    </source>
</evidence>
<dbReference type="PANTHER" id="PTHR34203">
    <property type="entry name" value="METHYLTRANSFERASE, FKBM FAMILY PROTEIN"/>
    <property type="match status" value="1"/>
</dbReference>